<evidence type="ECO:0000256" key="15">
    <source>
        <dbReference type="SAM" id="Phobius"/>
    </source>
</evidence>
<dbReference type="PANTHER" id="PTHR45528:SF1">
    <property type="entry name" value="SENSOR HISTIDINE KINASE CPXA"/>
    <property type="match status" value="1"/>
</dbReference>
<dbReference type="GO" id="GO:0000155">
    <property type="term" value="F:phosphorelay sensor kinase activity"/>
    <property type="evidence" value="ECO:0007669"/>
    <property type="project" value="InterPro"/>
</dbReference>
<dbReference type="Gene3D" id="6.10.340.10">
    <property type="match status" value="1"/>
</dbReference>
<accession>A0A9X4JVN8</accession>
<evidence type="ECO:0000256" key="4">
    <source>
        <dbReference type="ARBA" id="ARBA00022475"/>
    </source>
</evidence>
<protein>
    <recommendedName>
        <fullName evidence="3">histidine kinase</fullName>
        <ecNumber evidence="3">2.7.13.3</ecNumber>
    </recommendedName>
</protein>
<comment type="caution">
    <text evidence="18">The sequence shown here is derived from an EMBL/GenBank/DDBJ whole genome shotgun (WGS) entry which is preliminary data.</text>
</comment>
<gene>
    <name evidence="18" type="ORF">L7E55_05005</name>
</gene>
<dbReference type="InterPro" id="IPR004358">
    <property type="entry name" value="Sig_transdc_His_kin-like_C"/>
</dbReference>
<dbReference type="SMART" id="SM00387">
    <property type="entry name" value="HATPase_c"/>
    <property type="match status" value="1"/>
</dbReference>
<keyword evidence="14" id="KW-0175">Coiled coil</keyword>
<feature type="domain" description="HAMP" evidence="17">
    <location>
        <begin position="197"/>
        <end position="249"/>
    </location>
</feature>
<dbReference type="CDD" id="cd00075">
    <property type="entry name" value="HATPase"/>
    <property type="match status" value="1"/>
</dbReference>
<dbReference type="SUPFAM" id="SSF47384">
    <property type="entry name" value="Homodimeric domain of signal transducing histidine kinase"/>
    <property type="match status" value="1"/>
</dbReference>
<evidence type="ECO:0000256" key="14">
    <source>
        <dbReference type="SAM" id="Coils"/>
    </source>
</evidence>
<evidence type="ECO:0000256" key="9">
    <source>
        <dbReference type="ARBA" id="ARBA00022777"/>
    </source>
</evidence>
<dbReference type="Pfam" id="PF00512">
    <property type="entry name" value="HisKA"/>
    <property type="match status" value="1"/>
</dbReference>
<dbReference type="InterPro" id="IPR050398">
    <property type="entry name" value="HssS/ArlS-like"/>
</dbReference>
<keyword evidence="6" id="KW-0808">Transferase</keyword>
<dbReference type="PRINTS" id="PR00344">
    <property type="entry name" value="BCTRLSENSOR"/>
</dbReference>
<keyword evidence="9 18" id="KW-0418">Kinase</keyword>
<dbReference type="AlphaFoldDB" id="A0A9X4JVN8"/>
<dbReference type="InterPro" id="IPR003661">
    <property type="entry name" value="HisK_dim/P_dom"/>
</dbReference>
<dbReference type="PROSITE" id="PS50885">
    <property type="entry name" value="HAMP"/>
    <property type="match status" value="1"/>
</dbReference>
<dbReference type="Proteomes" id="UP001154312">
    <property type="component" value="Unassembled WGS sequence"/>
</dbReference>
<dbReference type="CDD" id="cd06225">
    <property type="entry name" value="HAMP"/>
    <property type="match status" value="1"/>
</dbReference>
<evidence type="ECO:0000259" key="16">
    <source>
        <dbReference type="PROSITE" id="PS50109"/>
    </source>
</evidence>
<feature type="coiled-coil region" evidence="14">
    <location>
        <begin position="237"/>
        <end position="264"/>
    </location>
</feature>
<dbReference type="GO" id="GO:0005886">
    <property type="term" value="C:plasma membrane"/>
    <property type="evidence" value="ECO:0007669"/>
    <property type="project" value="UniProtKB-SubCell"/>
</dbReference>
<dbReference type="SMART" id="SM00304">
    <property type="entry name" value="HAMP"/>
    <property type="match status" value="1"/>
</dbReference>
<keyword evidence="4" id="KW-1003">Cell membrane</keyword>
<evidence type="ECO:0000256" key="1">
    <source>
        <dbReference type="ARBA" id="ARBA00000085"/>
    </source>
</evidence>
<evidence type="ECO:0000259" key="17">
    <source>
        <dbReference type="PROSITE" id="PS50885"/>
    </source>
</evidence>
<dbReference type="InterPro" id="IPR005467">
    <property type="entry name" value="His_kinase_dom"/>
</dbReference>
<dbReference type="EMBL" id="JAKOAV010000006">
    <property type="protein sequence ID" value="MDF9407722.1"/>
    <property type="molecule type" value="Genomic_DNA"/>
</dbReference>
<dbReference type="PANTHER" id="PTHR45528">
    <property type="entry name" value="SENSOR HISTIDINE KINASE CPXA"/>
    <property type="match status" value="1"/>
</dbReference>
<dbReference type="InterPro" id="IPR003660">
    <property type="entry name" value="HAMP_dom"/>
</dbReference>
<keyword evidence="12" id="KW-0902">Two-component regulatory system</keyword>
<keyword evidence="10" id="KW-0067">ATP-binding</keyword>
<dbReference type="PROSITE" id="PS50109">
    <property type="entry name" value="HIS_KIN"/>
    <property type="match status" value="1"/>
</dbReference>
<dbReference type="GO" id="GO:0005524">
    <property type="term" value="F:ATP binding"/>
    <property type="evidence" value="ECO:0007669"/>
    <property type="project" value="UniProtKB-KW"/>
</dbReference>
<evidence type="ECO:0000256" key="7">
    <source>
        <dbReference type="ARBA" id="ARBA00022692"/>
    </source>
</evidence>
<dbReference type="InterPro" id="IPR036890">
    <property type="entry name" value="HATPase_C_sf"/>
</dbReference>
<name>A0A9X4JVN8_9FIRM</name>
<dbReference type="CDD" id="cd00082">
    <property type="entry name" value="HisKA"/>
    <property type="match status" value="1"/>
</dbReference>
<evidence type="ECO:0000313" key="18">
    <source>
        <dbReference type="EMBL" id="MDF9407722.1"/>
    </source>
</evidence>
<dbReference type="Gene3D" id="3.30.565.10">
    <property type="entry name" value="Histidine kinase-like ATPase, C-terminal domain"/>
    <property type="match status" value="1"/>
</dbReference>
<evidence type="ECO:0000256" key="2">
    <source>
        <dbReference type="ARBA" id="ARBA00004651"/>
    </source>
</evidence>
<dbReference type="InterPro" id="IPR036097">
    <property type="entry name" value="HisK_dim/P_sf"/>
</dbReference>
<feature type="transmembrane region" description="Helical" evidence="15">
    <location>
        <begin position="175"/>
        <end position="196"/>
    </location>
</feature>
<dbReference type="SUPFAM" id="SSF158472">
    <property type="entry name" value="HAMP domain-like"/>
    <property type="match status" value="1"/>
</dbReference>
<evidence type="ECO:0000256" key="3">
    <source>
        <dbReference type="ARBA" id="ARBA00012438"/>
    </source>
</evidence>
<keyword evidence="7 15" id="KW-0812">Transmembrane</keyword>
<comment type="catalytic activity">
    <reaction evidence="1">
        <text>ATP + protein L-histidine = ADP + protein N-phospho-L-histidine.</text>
        <dbReference type="EC" id="2.7.13.3"/>
    </reaction>
</comment>
<evidence type="ECO:0000256" key="13">
    <source>
        <dbReference type="ARBA" id="ARBA00023136"/>
    </source>
</evidence>
<proteinExistence type="predicted"/>
<dbReference type="Gene3D" id="1.10.287.130">
    <property type="match status" value="1"/>
</dbReference>
<evidence type="ECO:0000256" key="11">
    <source>
        <dbReference type="ARBA" id="ARBA00022989"/>
    </source>
</evidence>
<comment type="subcellular location">
    <subcellularLocation>
        <location evidence="2">Cell membrane</location>
        <topology evidence="2">Multi-pass membrane protein</topology>
    </subcellularLocation>
</comment>
<reference evidence="18" key="1">
    <citation type="submission" date="2022-02" db="EMBL/GenBank/DDBJ databases">
        <authorList>
            <person name="Leng L."/>
        </authorList>
    </citation>
    <scope>NUCLEOTIDE SEQUENCE</scope>
    <source>
        <strain evidence="18">JI</strain>
    </source>
</reference>
<evidence type="ECO:0000256" key="5">
    <source>
        <dbReference type="ARBA" id="ARBA00022553"/>
    </source>
</evidence>
<dbReference type="SUPFAM" id="SSF55874">
    <property type="entry name" value="ATPase domain of HSP90 chaperone/DNA topoisomerase II/histidine kinase"/>
    <property type="match status" value="1"/>
</dbReference>
<feature type="domain" description="Histidine kinase" evidence="16">
    <location>
        <begin position="264"/>
        <end position="484"/>
    </location>
</feature>
<keyword evidence="8" id="KW-0547">Nucleotide-binding</keyword>
<evidence type="ECO:0000256" key="6">
    <source>
        <dbReference type="ARBA" id="ARBA00022679"/>
    </source>
</evidence>
<evidence type="ECO:0000313" key="19">
    <source>
        <dbReference type="Proteomes" id="UP001154312"/>
    </source>
</evidence>
<evidence type="ECO:0000256" key="10">
    <source>
        <dbReference type="ARBA" id="ARBA00022840"/>
    </source>
</evidence>
<sequence length="489" mass="56264">MSLKTKIWGSCIIMVTVPLLLSILSASLIRINYEKDHQIQIIEAAQEETMRETTGFMDELENTLVNKPDYFKDPFYLAQFNEKISSLNMGVMVQCNGDFIYNSVPVNTEKIKPNLSKFIQQDVTGKWVSATTKDYIVRCRAFSFSDGTTGQIYLFMNRIPPWEASPADHIAYVKWVFFIFIICIFLTNSYLTYLLYKSLIEPLNLVKKAAKEIQHGNLDYPISYPVNNEIGELYQDFEEMRLKLKQSQELNTQYEKSRKELISNISHDLKTPITAIKGYAQGIIEGVANNPEKVGKYLRTIIAHAVEMERLANDLALFSKLDIKQLPFSFECIEINRYLEDAREELNFDLSENNIILKFESHYKSNDLIMADRQRLIRVIHNIVENAKKHLNKQEKEIKIILKEEESSALIEIRDNGSGIPADKLPLIFNRFYRVDSSRNRTTGGGGIGLSIAREIIEAHQGRIWAESTEDLGTSIFFTLIKAAYFKNK</sequence>
<dbReference type="EC" id="2.7.13.3" evidence="3"/>
<dbReference type="SMART" id="SM00388">
    <property type="entry name" value="HisKA"/>
    <property type="match status" value="1"/>
</dbReference>
<keyword evidence="5" id="KW-0597">Phosphoprotein</keyword>
<keyword evidence="11 15" id="KW-1133">Transmembrane helix</keyword>
<feature type="transmembrane region" description="Helical" evidence="15">
    <location>
        <begin position="6"/>
        <end position="29"/>
    </location>
</feature>
<dbReference type="FunFam" id="3.30.565.10:FF:000006">
    <property type="entry name" value="Sensor histidine kinase WalK"/>
    <property type="match status" value="1"/>
</dbReference>
<dbReference type="InterPro" id="IPR003594">
    <property type="entry name" value="HATPase_dom"/>
</dbReference>
<organism evidence="18 19">
    <name type="scientific">Pelotomaculum isophthalicicum JI</name>
    <dbReference type="NCBI Taxonomy" id="947010"/>
    <lineage>
        <taxon>Bacteria</taxon>
        <taxon>Bacillati</taxon>
        <taxon>Bacillota</taxon>
        <taxon>Clostridia</taxon>
        <taxon>Eubacteriales</taxon>
        <taxon>Desulfotomaculaceae</taxon>
        <taxon>Pelotomaculum</taxon>
    </lineage>
</organism>
<keyword evidence="19" id="KW-1185">Reference proteome</keyword>
<dbReference type="RefSeq" id="WP_277442960.1">
    <property type="nucleotide sequence ID" value="NZ_JAKOAV010000006.1"/>
</dbReference>
<dbReference type="Pfam" id="PF02518">
    <property type="entry name" value="HATPase_c"/>
    <property type="match status" value="1"/>
</dbReference>
<keyword evidence="13 15" id="KW-0472">Membrane</keyword>
<dbReference type="Pfam" id="PF00672">
    <property type="entry name" value="HAMP"/>
    <property type="match status" value="1"/>
</dbReference>
<evidence type="ECO:0000256" key="8">
    <source>
        <dbReference type="ARBA" id="ARBA00022741"/>
    </source>
</evidence>
<evidence type="ECO:0000256" key="12">
    <source>
        <dbReference type="ARBA" id="ARBA00023012"/>
    </source>
</evidence>